<keyword evidence="6" id="KW-1185">Reference proteome</keyword>
<evidence type="ECO:0000256" key="3">
    <source>
        <dbReference type="ARBA" id="ARBA00023163"/>
    </source>
</evidence>
<dbReference type="PROSITE" id="PS50043">
    <property type="entry name" value="HTH_LUXR_2"/>
    <property type="match status" value="1"/>
</dbReference>
<organism evidence="5 6">
    <name type="scientific">Nocardioides gansuensis</name>
    <dbReference type="NCBI Taxonomy" id="2138300"/>
    <lineage>
        <taxon>Bacteria</taxon>
        <taxon>Bacillati</taxon>
        <taxon>Actinomycetota</taxon>
        <taxon>Actinomycetes</taxon>
        <taxon>Propionibacteriales</taxon>
        <taxon>Nocardioidaceae</taxon>
        <taxon>Nocardioides</taxon>
    </lineage>
</organism>
<evidence type="ECO:0000259" key="4">
    <source>
        <dbReference type="PROSITE" id="PS50043"/>
    </source>
</evidence>
<dbReference type="Pfam" id="PF00196">
    <property type="entry name" value="GerE"/>
    <property type="match status" value="1"/>
</dbReference>
<keyword evidence="2" id="KW-0238">DNA-binding</keyword>
<dbReference type="EMBL" id="QDGZ01000008">
    <property type="protein sequence ID" value="PVG81456.1"/>
    <property type="molecule type" value="Genomic_DNA"/>
</dbReference>
<dbReference type="AlphaFoldDB" id="A0A2T8F6W8"/>
<dbReference type="RefSeq" id="WP_116573738.1">
    <property type="nucleotide sequence ID" value="NZ_QDGZ01000008.1"/>
</dbReference>
<dbReference type="GO" id="GO:0006355">
    <property type="term" value="P:regulation of DNA-templated transcription"/>
    <property type="evidence" value="ECO:0007669"/>
    <property type="project" value="InterPro"/>
</dbReference>
<dbReference type="Proteomes" id="UP000246018">
    <property type="component" value="Unassembled WGS sequence"/>
</dbReference>
<feature type="domain" description="HTH luxR-type" evidence="4">
    <location>
        <begin position="1"/>
        <end position="63"/>
    </location>
</feature>
<evidence type="ECO:0000256" key="2">
    <source>
        <dbReference type="ARBA" id="ARBA00023125"/>
    </source>
</evidence>
<dbReference type="InterPro" id="IPR036388">
    <property type="entry name" value="WH-like_DNA-bd_sf"/>
</dbReference>
<dbReference type="InterPro" id="IPR016032">
    <property type="entry name" value="Sig_transdc_resp-reg_C-effctor"/>
</dbReference>
<comment type="caution">
    <text evidence="5">The sequence shown here is derived from an EMBL/GenBank/DDBJ whole genome shotgun (WGS) entry which is preliminary data.</text>
</comment>
<name>A0A2T8F6W8_9ACTN</name>
<evidence type="ECO:0000313" key="5">
    <source>
        <dbReference type="EMBL" id="PVG81456.1"/>
    </source>
</evidence>
<dbReference type="InterPro" id="IPR000792">
    <property type="entry name" value="Tscrpt_reg_LuxR_C"/>
</dbReference>
<sequence length="65" mass="7197">MSAVLTKDELTLLALLSRGLSTDRVARQLGLSERTVRRHTRAICDRLGVATPVEAVVWAARRKLV</sequence>
<dbReference type="SMART" id="SM00421">
    <property type="entry name" value="HTH_LUXR"/>
    <property type="match status" value="1"/>
</dbReference>
<keyword evidence="3" id="KW-0804">Transcription</keyword>
<dbReference type="Gene3D" id="1.10.10.10">
    <property type="entry name" value="Winged helix-like DNA-binding domain superfamily/Winged helix DNA-binding domain"/>
    <property type="match status" value="1"/>
</dbReference>
<protein>
    <submittedName>
        <fullName evidence="5">Helix-turn-helix transcriptional regulator</fullName>
    </submittedName>
</protein>
<gene>
    <name evidence="5" type="ORF">DDE18_18420</name>
</gene>
<dbReference type="PANTHER" id="PTHR43214:SF24">
    <property type="entry name" value="TRANSCRIPTIONAL REGULATORY PROTEIN NARL-RELATED"/>
    <property type="match status" value="1"/>
</dbReference>
<dbReference type="PROSITE" id="PS00622">
    <property type="entry name" value="HTH_LUXR_1"/>
    <property type="match status" value="1"/>
</dbReference>
<accession>A0A2T8F6W8</accession>
<dbReference type="SUPFAM" id="SSF46894">
    <property type="entry name" value="C-terminal effector domain of the bipartite response regulators"/>
    <property type="match status" value="1"/>
</dbReference>
<reference evidence="5 6" key="1">
    <citation type="submission" date="2018-04" db="EMBL/GenBank/DDBJ databases">
        <title>Genome of Nocardioides gansuensis WSJ-1.</title>
        <authorList>
            <person name="Wu S."/>
            <person name="Wang G."/>
        </authorList>
    </citation>
    <scope>NUCLEOTIDE SEQUENCE [LARGE SCALE GENOMIC DNA]</scope>
    <source>
        <strain evidence="5 6">WSJ-1</strain>
    </source>
</reference>
<dbReference type="PANTHER" id="PTHR43214">
    <property type="entry name" value="TWO-COMPONENT RESPONSE REGULATOR"/>
    <property type="match status" value="1"/>
</dbReference>
<dbReference type="PRINTS" id="PR00038">
    <property type="entry name" value="HTHLUXR"/>
</dbReference>
<dbReference type="InterPro" id="IPR039420">
    <property type="entry name" value="WalR-like"/>
</dbReference>
<dbReference type="CDD" id="cd06170">
    <property type="entry name" value="LuxR_C_like"/>
    <property type="match status" value="1"/>
</dbReference>
<evidence type="ECO:0000256" key="1">
    <source>
        <dbReference type="ARBA" id="ARBA00023015"/>
    </source>
</evidence>
<proteinExistence type="predicted"/>
<dbReference type="OrthoDB" id="3698411at2"/>
<keyword evidence="1" id="KW-0805">Transcription regulation</keyword>
<evidence type="ECO:0000313" key="6">
    <source>
        <dbReference type="Proteomes" id="UP000246018"/>
    </source>
</evidence>
<dbReference type="GO" id="GO:0003677">
    <property type="term" value="F:DNA binding"/>
    <property type="evidence" value="ECO:0007669"/>
    <property type="project" value="UniProtKB-KW"/>
</dbReference>